<evidence type="ECO:0000313" key="7">
    <source>
        <dbReference type="Proteomes" id="UP000007754"/>
    </source>
</evidence>
<dbReference type="Ensembl" id="ENSTGUT00000037448.1">
    <property type="protein sequence ID" value="ENSTGUP00000021738.1"/>
    <property type="gene ID" value="ENSTGUG00000029210.1"/>
</dbReference>
<reference evidence="6 7" key="1">
    <citation type="journal article" date="2010" name="Nature">
        <title>The genome of a songbird.</title>
        <authorList>
            <person name="Warren W.C."/>
            <person name="Clayton D.F."/>
            <person name="Ellegren H."/>
            <person name="Arnold A.P."/>
            <person name="Hillier L.W."/>
            <person name="Kunstner A."/>
            <person name="Searle S."/>
            <person name="White S."/>
            <person name="Vilella A.J."/>
            <person name="Fairley S."/>
            <person name="Heger A."/>
            <person name="Kong L."/>
            <person name="Ponting C.P."/>
            <person name="Jarvis E.D."/>
            <person name="Mello C.V."/>
            <person name="Minx P."/>
            <person name="Lovell P."/>
            <person name="Velho T.A."/>
            <person name="Ferris M."/>
            <person name="Balakrishnan C.N."/>
            <person name="Sinha S."/>
            <person name="Blatti C."/>
            <person name="London S.E."/>
            <person name="Li Y."/>
            <person name="Lin Y.C."/>
            <person name="George J."/>
            <person name="Sweedler J."/>
            <person name="Southey B."/>
            <person name="Gunaratne P."/>
            <person name="Watson M."/>
            <person name="Nam K."/>
            <person name="Backstrom N."/>
            <person name="Smeds L."/>
            <person name="Nabholz B."/>
            <person name="Itoh Y."/>
            <person name="Whitney O."/>
            <person name="Pfenning A.R."/>
            <person name="Howard J."/>
            <person name="Volker M."/>
            <person name="Skinner B.M."/>
            <person name="Griffin D.K."/>
            <person name="Ye L."/>
            <person name="McLaren W.M."/>
            <person name="Flicek P."/>
            <person name="Quesada V."/>
            <person name="Velasco G."/>
            <person name="Lopez-Otin C."/>
            <person name="Puente X.S."/>
            <person name="Olender T."/>
            <person name="Lancet D."/>
            <person name="Smit A.F."/>
            <person name="Hubley R."/>
            <person name="Konkel M.K."/>
            <person name="Walker J.A."/>
            <person name="Batzer M.A."/>
            <person name="Gu W."/>
            <person name="Pollock D.D."/>
            <person name="Chen L."/>
            <person name="Cheng Z."/>
            <person name="Eichler E.E."/>
            <person name="Stapley J."/>
            <person name="Slate J."/>
            <person name="Ekblom R."/>
            <person name="Birkhead T."/>
            <person name="Burke T."/>
            <person name="Burt D."/>
            <person name="Scharff C."/>
            <person name="Adam I."/>
            <person name="Richard H."/>
            <person name="Sultan M."/>
            <person name="Soldatov A."/>
            <person name="Lehrach H."/>
            <person name="Edwards S.V."/>
            <person name="Yang S.P."/>
            <person name="Li X."/>
            <person name="Graves T."/>
            <person name="Fulton L."/>
            <person name="Nelson J."/>
            <person name="Chinwalla A."/>
            <person name="Hou S."/>
            <person name="Mardis E.R."/>
            <person name="Wilson R.K."/>
        </authorList>
    </citation>
    <scope>NUCLEOTIDE SEQUENCE [LARGE SCALE GENOMIC DNA]</scope>
</reference>
<comment type="subcellular location">
    <subcellularLocation>
        <location evidence="1">Endomembrane system</location>
    </subcellularLocation>
</comment>
<dbReference type="Proteomes" id="UP000007754">
    <property type="component" value="Chromosome 3"/>
</dbReference>
<dbReference type="Gene3D" id="1.20.58.60">
    <property type="match status" value="1"/>
</dbReference>
<keyword evidence="3" id="KW-0677">Repeat</keyword>
<accession>A0A674GG76</accession>
<keyword evidence="7" id="KW-1185">Reference proteome</keyword>
<evidence type="ECO:0000256" key="4">
    <source>
        <dbReference type="ARBA" id="ARBA00023136"/>
    </source>
</evidence>
<evidence type="ECO:0000256" key="1">
    <source>
        <dbReference type="ARBA" id="ARBA00004308"/>
    </source>
</evidence>
<name>A0A674GG76_TAEGU</name>
<evidence type="ECO:0000256" key="3">
    <source>
        <dbReference type="ARBA" id="ARBA00022737"/>
    </source>
</evidence>
<gene>
    <name evidence="6" type="primary">CEP68</name>
</gene>
<evidence type="ECO:0000256" key="5">
    <source>
        <dbReference type="SAM" id="MobiDB-lite"/>
    </source>
</evidence>
<feature type="region of interest" description="Disordered" evidence="5">
    <location>
        <begin position="795"/>
        <end position="815"/>
    </location>
</feature>
<reference evidence="6" key="2">
    <citation type="submission" date="2025-08" db="UniProtKB">
        <authorList>
            <consortium name="Ensembl"/>
        </authorList>
    </citation>
    <scope>IDENTIFICATION</scope>
</reference>
<feature type="compositionally biased region" description="Polar residues" evidence="5">
    <location>
        <begin position="132"/>
        <end position="157"/>
    </location>
</feature>
<dbReference type="InParanoid" id="A0A674GG76"/>
<evidence type="ECO:0000256" key="2">
    <source>
        <dbReference type="ARBA" id="ARBA00022553"/>
    </source>
</evidence>
<feature type="region of interest" description="Disordered" evidence="5">
    <location>
        <begin position="258"/>
        <end position="277"/>
    </location>
</feature>
<dbReference type="GeneTree" id="ENSGT00810000125473"/>
<dbReference type="OMA" id="HAEHLYE"/>
<feature type="region of interest" description="Disordered" evidence="5">
    <location>
        <begin position="129"/>
        <end position="167"/>
    </location>
</feature>
<feature type="compositionally biased region" description="Basic residues" evidence="5">
    <location>
        <begin position="800"/>
        <end position="812"/>
    </location>
</feature>
<feature type="region of interest" description="Disordered" evidence="5">
    <location>
        <begin position="189"/>
        <end position="252"/>
    </location>
</feature>
<keyword evidence="2" id="KW-0597">Phosphoprotein</keyword>
<proteinExistence type="predicted"/>
<protein>
    <submittedName>
        <fullName evidence="6">Centrosomal protein 68</fullName>
    </submittedName>
</protein>
<feature type="region of interest" description="Disordered" evidence="5">
    <location>
        <begin position="463"/>
        <end position="494"/>
    </location>
</feature>
<dbReference type="PANTHER" id="PTHR14514:SF2">
    <property type="entry name" value="A-KINASE ANCHOR PROTEIN 6"/>
    <property type="match status" value="1"/>
</dbReference>
<keyword evidence="4" id="KW-0472">Membrane</keyword>
<dbReference type="AlphaFoldDB" id="A0A674GG76"/>
<dbReference type="PANTHER" id="PTHR14514">
    <property type="entry name" value="PKA ANCHORING PROTEIN"/>
    <property type="match status" value="1"/>
</dbReference>
<organism evidence="6 7">
    <name type="scientific">Taeniopygia guttata</name>
    <name type="common">Zebra finch</name>
    <name type="synonym">Poephila guttata</name>
    <dbReference type="NCBI Taxonomy" id="59729"/>
    <lineage>
        <taxon>Eukaryota</taxon>
        <taxon>Metazoa</taxon>
        <taxon>Chordata</taxon>
        <taxon>Craniata</taxon>
        <taxon>Vertebrata</taxon>
        <taxon>Euteleostomi</taxon>
        <taxon>Archelosauria</taxon>
        <taxon>Archosauria</taxon>
        <taxon>Dinosauria</taxon>
        <taxon>Saurischia</taxon>
        <taxon>Theropoda</taxon>
        <taxon>Coelurosauria</taxon>
        <taxon>Aves</taxon>
        <taxon>Neognathae</taxon>
        <taxon>Neoaves</taxon>
        <taxon>Telluraves</taxon>
        <taxon>Australaves</taxon>
        <taxon>Passeriformes</taxon>
        <taxon>Passeroidea</taxon>
        <taxon>Estrildidae</taxon>
        <taxon>Estrildinae</taxon>
        <taxon>Taeniopygia</taxon>
    </lineage>
</organism>
<sequence>MKQPHCLPPLSKNTATVLPEDLGLTSGCVAATGSLTSGFFWACWKMRARGSASSRGRSCVLMAVDVGRSPSEESLSGKGEADGRWDTERDFPELAGSLHQLLGTEEAKPSLQGTEGVAVSRHSHMAADLTHRGSSCRPQVSSASTSKLTRARANSSGREFLVDTNADGDPVPCRAGRWFLSSKEQQVKASGCWEPVSSPPSRRSSAEENISAGSHHDAHVGCRRQSLGAQSPCPSTPELLRPQTPPSPRSRSVLSFSALSSEGNGPSLEPSGSLRASTAIPSAATTAARELSCRWAVEGSALQRRQPPGALLDYRSSVGRVREISSYQADYWACAIPDSLPPSPDRSSPHWDPNKEYEDLLDYAYPLKPRYKLGRIPEPFLHDSGIDLDSFSASPEGMSRSTSIYGRAGQARGSTENGLWEFVASAERFSTPRPGKRVFSGTGSYLEPSPIAKASFARSASSHLSRGVAKDESSGPSSPGHLAASGRSWDTRGGSCRNYTGRVKSTSGFLPTTGMLPLRKEWESDEEFLSLPPTLKELERLAQFLSNLSLTIRTPGHDHHNLPHHSTSKQPLSSRLAPFEEVRGGDDRGSTEGYAGRWQHRSSRKPSWENTELYSWIHRDPPHRLHLPAGLRDTLDRMCLNEPRVKGDPKESQQSESLIQCVKMFCCQLEELIRWLYTVVDVTGSWVPPSPDAESVLASLRRYLEFRKDVADHRSLTESVLERGEALLDCMASNSPALKDTLALIAKQSEELESHAEHLYKSILAAVGGKDAGQDTEGSAHSCSLGKQGQTSLAAAGKEGRKHGERNTRVSKHQTSGSSVISLVLFGKPEQAAGRLKIAALSCLTVSGKEQCG</sequence>
<dbReference type="SUPFAM" id="SSF46966">
    <property type="entry name" value="Spectrin repeat"/>
    <property type="match status" value="1"/>
</dbReference>
<evidence type="ECO:0000313" key="6">
    <source>
        <dbReference type="Ensembl" id="ENSTGUP00000021738.1"/>
    </source>
</evidence>
<reference evidence="6" key="3">
    <citation type="submission" date="2025-09" db="UniProtKB">
        <authorList>
            <consortium name="Ensembl"/>
        </authorList>
    </citation>
    <scope>IDENTIFICATION</scope>
</reference>